<proteinExistence type="predicted"/>
<dbReference type="Pfam" id="PF00612">
    <property type="entry name" value="IQ"/>
    <property type="match status" value="1"/>
</dbReference>
<sequence>MSLGQLDTRRKYKGKRNAFPPMSQNKLSDGGFSRDKSPPVSAIKSIKHKIKQLKTLKKKCKKNYQNLSISKKLKNCKKVSILHGSGVDKNLFSQNLSIDLSQKHHKSPDKVRRVIISKIKNKTIELAKNKQDYILSAVIRIQCCFRRFMYRKWYLKTLERRHKAANLLQNYWKRYRRTCLVPKAWKIMKLRLKTLIQKYMRGYRDYTCVRKQLQKRRFDNNMKYFTRMKTSLQEDAQKMIRFYWNLKKRRDERKKVRTNIDMLSDKYENSPTCFGDSKDLELMKIKSTFLSEKYMRPPSLEKKRTHAGGSIRAVISPIKLPSKKSTLKPRYLM</sequence>
<organism evidence="2 3">
    <name type="scientific">Euplotes crassus</name>
    <dbReference type="NCBI Taxonomy" id="5936"/>
    <lineage>
        <taxon>Eukaryota</taxon>
        <taxon>Sar</taxon>
        <taxon>Alveolata</taxon>
        <taxon>Ciliophora</taxon>
        <taxon>Intramacronucleata</taxon>
        <taxon>Spirotrichea</taxon>
        <taxon>Hypotrichia</taxon>
        <taxon>Euplotida</taxon>
        <taxon>Euplotidae</taxon>
        <taxon>Moneuplotes</taxon>
    </lineage>
</organism>
<name>A0AAD1XB64_EUPCR</name>
<comment type="caution">
    <text evidence="2">The sequence shown here is derived from an EMBL/GenBank/DDBJ whole genome shotgun (WGS) entry which is preliminary data.</text>
</comment>
<dbReference type="AlphaFoldDB" id="A0AAD1XB64"/>
<gene>
    <name evidence="2" type="ORF">ECRASSUSDP1_LOCUS5860</name>
</gene>
<dbReference type="PROSITE" id="PS50096">
    <property type="entry name" value="IQ"/>
    <property type="match status" value="1"/>
</dbReference>
<dbReference type="EMBL" id="CAMPGE010005670">
    <property type="protein sequence ID" value="CAI2364516.1"/>
    <property type="molecule type" value="Genomic_DNA"/>
</dbReference>
<feature type="region of interest" description="Disordered" evidence="1">
    <location>
        <begin position="1"/>
        <end position="40"/>
    </location>
</feature>
<evidence type="ECO:0000313" key="2">
    <source>
        <dbReference type="EMBL" id="CAI2364516.1"/>
    </source>
</evidence>
<evidence type="ECO:0000256" key="1">
    <source>
        <dbReference type="SAM" id="MobiDB-lite"/>
    </source>
</evidence>
<keyword evidence="3" id="KW-1185">Reference proteome</keyword>
<dbReference type="InterPro" id="IPR000048">
    <property type="entry name" value="IQ_motif_EF-hand-BS"/>
</dbReference>
<dbReference type="Gene3D" id="1.20.5.190">
    <property type="match status" value="1"/>
</dbReference>
<evidence type="ECO:0000313" key="3">
    <source>
        <dbReference type="Proteomes" id="UP001295684"/>
    </source>
</evidence>
<accession>A0AAD1XB64</accession>
<protein>
    <submittedName>
        <fullName evidence="2">Uncharacterized protein</fullName>
    </submittedName>
</protein>
<dbReference type="Proteomes" id="UP001295684">
    <property type="component" value="Unassembled WGS sequence"/>
</dbReference>
<reference evidence="2" key="1">
    <citation type="submission" date="2023-07" db="EMBL/GenBank/DDBJ databases">
        <authorList>
            <consortium name="AG Swart"/>
            <person name="Singh M."/>
            <person name="Singh A."/>
            <person name="Seah K."/>
            <person name="Emmerich C."/>
        </authorList>
    </citation>
    <scope>NUCLEOTIDE SEQUENCE</scope>
    <source>
        <strain evidence="2">DP1</strain>
    </source>
</reference>